<evidence type="ECO:0000313" key="4">
    <source>
        <dbReference type="Proteomes" id="UP000033452"/>
    </source>
</evidence>
<dbReference type="InterPro" id="IPR032331">
    <property type="entry name" value="DUF4856"/>
</dbReference>
<dbReference type="Proteomes" id="UP000033452">
    <property type="component" value="Unassembled WGS sequence"/>
</dbReference>
<feature type="signal peptide" evidence="2">
    <location>
        <begin position="1"/>
        <end position="20"/>
    </location>
</feature>
<dbReference type="RefSeq" id="WP_046006756.1">
    <property type="nucleotide sequence ID" value="NZ_JXYA01000054.1"/>
</dbReference>
<evidence type="ECO:0000313" key="3">
    <source>
        <dbReference type="EMBL" id="KJZ06161.1"/>
    </source>
</evidence>
<dbReference type="SUPFAM" id="SSF49313">
    <property type="entry name" value="Cadherin-like"/>
    <property type="match status" value="1"/>
</dbReference>
<evidence type="ECO:0000256" key="2">
    <source>
        <dbReference type="SAM" id="SignalP"/>
    </source>
</evidence>
<dbReference type="GO" id="GO:0005509">
    <property type="term" value="F:calcium ion binding"/>
    <property type="evidence" value="ECO:0007669"/>
    <property type="project" value="InterPro"/>
</dbReference>
<feature type="chain" id="PRO_5002475247" evidence="2">
    <location>
        <begin position="21"/>
        <end position="609"/>
    </location>
</feature>
<protein>
    <submittedName>
        <fullName evidence="3">Cadherin</fullName>
    </submittedName>
</protein>
<proteinExistence type="predicted"/>
<feature type="compositionally biased region" description="Polar residues" evidence="1">
    <location>
        <begin position="38"/>
        <end position="59"/>
    </location>
</feature>
<accession>A0A0F4QEQ3</accession>
<feature type="region of interest" description="Disordered" evidence="1">
    <location>
        <begin position="26"/>
        <end position="59"/>
    </location>
</feature>
<comment type="caution">
    <text evidence="3">The sequence shown here is derived from an EMBL/GenBank/DDBJ whole genome shotgun (WGS) entry which is preliminary data.</text>
</comment>
<feature type="compositionally biased region" description="Low complexity" evidence="1">
    <location>
        <begin position="26"/>
        <end position="37"/>
    </location>
</feature>
<dbReference type="InterPro" id="IPR015919">
    <property type="entry name" value="Cadherin-like_sf"/>
</dbReference>
<dbReference type="PATRIC" id="fig|43658.5.peg.4243"/>
<keyword evidence="4" id="KW-1185">Reference proteome</keyword>
<name>A0A0F4QEQ3_9GAMM</name>
<dbReference type="Gene3D" id="2.60.40.60">
    <property type="entry name" value="Cadherins"/>
    <property type="match status" value="1"/>
</dbReference>
<evidence type="ECO:0000256" key="1">
    <source>
        <dbReference type="SAM" id="MobiDB-lite"/>
    </source>
</evidence>
<dbReference type="GO" id="GO:0016020">
    <property type="term" value="C:membrane"/>
    <property type="evidence" value="ECO:0007669"/>
    <property type="project" value="InterPro"/>
</dbReference>
<sequence length="609" mass="66954">MIFKKSLLATSILVATLGLTACGGSSSNDNNNNNNNGQTPDQTTNAKPTSVEPQNSNGEKVTTVKENMVAVEIGKLVATDSDDTTHEFSAPSDDRFEIKEGGILALKAGQYLNYELEPQVTMTVSVEDGQNDPVTLSFTLNVEDEMDYDFISRFEEGKSSVAYSGQIARHVLIKELFNYIKSDEFVNSAKDANATEATLITELNKFYSVSEDDYESIWENRPLTIGAEPAAAQNSLIDISSSHKNLQGKVAGNDPGGQDKKGWTDEGDFVGWPVDTTQNDAEKTPIPDLVVQQLFEQLAERAFEQAIGPRGVEIETIYVTSDGVDLSQLIQKFLYGAVAFSQAADDYLDADKGLLADNTKPVEKDGSVKPYTNLEHQWDEGFGYFGAARNYMSYEDIEIAGKGGRDGFSAGYNDANADGKIDFNSEYNFGNSTNAAKRDLGTAGNTNPTDLTKEAFEAFYNGRQLINSTEGALDVQALEVHANKALLAWEKAIAATVVHYINDTKTALDDLLVELKAEQLDKEKMRAVFNDLAKNWSEMKGFALNFQFNPNSPFYASEHEGEFARLHTLMGNKPVIDADGITDYKQSLDQAREILELVYEFDAENVANW</sequence>
<gene>
    <name evidence="3" type="ORF">TW77_20095</name>
</gene>
<dbReference type="AlphaFoldDB" id="A0A0F4QEQ3"/>
<reference evidence="3 4" key="1">
    <citation type="journal article" date="2015" name="BMC Genomics">
        <title>Genome mining reveals unlocked bioactive potential of marine Gram-negative bacteria.</title>
        <authorList>
            <person name="Machado H."/>
            <person name="Sonnenschein E.C."/>
            <person name="Melchiorsen J."/>
            <person name="Gram L."/>
        </authorList>
    </citation>
    <scope>NUCLEOTIDE SEQUENCE [LARGE SCALE GENOMIC DNA]</scope>
    <source>
        <strain evidence="3 4">S2471</strain>
    </source>
</reference>
<organism evidence="3 4">
    <name type="scientific">Pseudoalteromonas rubra</name>
    <dbReference type="NCBI Taxonomy" id="43658"/>
    <lineage>
        <taxon>Bacteria</taxon>
        <taxon>Pseudomonadati</taxon>
        <taxon>Pseudomonadota</taxon>
        <taxon>Gammaproteobacteria</taxon>
        <taxon>Alteromonadales</taxon>
        <taxon>Pseudoalteromonadaceae</taxon>
        <taxon>Pseudoalteromonas</taxon>
    </lineage>
</organism>
<dbReference type="Pfam" id="PF16148">
    <property type="entry name" value="DUF4856"/>
    <property type="match status" value="1"/>
</dbReference>
<dbReference type="EMBL" id="JXYA01000054">
    <property type="protein sequence ID" value="KJZ06161.1"/>
    <property type="molecule type" value="Genomic_DNA"/>
</dbReference>
<dbReference type="PROSITE" id="PS51257">
    <property type="entry name" value="PROKAR_LIPOPROTEIN"/>
    <property type="match status" value="1"/>
</dbReference>
<dbReference type="OrthoDB" id="5498726at2"/>
<keyword evidence="2" id="KW-0732">Signal</keyword>